<gene>
    <name evidence="2" type="ORF">C882_1889</name>
</gene>
<dbReference type="OrthoDB" id="9807911at2"/>
<reference evidence="2 3" key="1">
    <citation type="journal article" date="2013" name="Genome Announc.">
        <title>Draft Genome Sequence of an Alphaproteobacterium, Caenispirillum salinarum AK4(T), Isolated from a Solar Saltern.</title>
        <authorList>
            <person name="Khatri I."/>
            <person name="Singh A."/>
            <person name="Korpole S."/>
            <person name="Pinnaka A.K."/>
            <person name="Subramanian S."/>
        </authorList>
    </citation>
    <scope>NUCLEOTIDE SEQUENCE [LARGE SCALE GENOMIC DNA]</scope>
    <source>
        <strain evidence="2 3">AK4</strain>
    </source>
</reference>
<dbReference type="CDD" id="cd02440">
    <property type="entry name" value="AdoMet_MTases"/>
    <property type="match status" value="1"/>
</dbReference>
<name>K9GQD1_9PROT</name>
<dbReference type="AlphaFoldDB" id="K9GQD1"/>
<sequence length="103" mass="10534">MAAETFARVAEAKVSPVLDAGCGTGLVGVELATRGFPVVDGLDISPEMLGEARAKGVYRDLVEADMTKPLTALATDAYAGVISVGTLVIIALAQQPPHLVVAD</sequence>
<protein>
    <recommendedName>
        <fullName evidence="1">Methyltransferase domain-containing protein</fullName>
    </recommendedName>
</protein>
<organism evidence="2 3">
    <name type="scientific">Caenispirillum salinarum AK4</name>
    <dbReference type="NCBI Taxonomy" id="1238182"/>
    <lineage>
        <taxon>Bacteria</taxon>
        <taxon>Pseudomonadati</taxon>
        <taxon>Pseudomonadota</taxon>
        <taxon>Alphaproteobacteria</taxon>
        <taxon>Rhodospirillales</taxon>
        <taxon>Novispirillaceae</taxon>
        <taxon>Caenispirillum</taxon>
    </lineage>
</organism>
<feature type="domain" description="Methyltransferase" evidence="1">
    <location>
        <begin position="17"/>
        <end position="91"/>
    </location>
</feature>
<dbReference type="InterPro" id="IPR041698">
    <property type="entry name" value="Methyltransf_25"/>
</dbReference>
<comment type="caution">
    <text evidence="2">The sequence shown here is derived from an EMBL/GenBank/DDBJ whole genome shotgun (WGS) entry which is preliminary data.</text>
</comment>
<keyword evidence="3" id="KW-1185">Reference proteome</keyword>
<dbReference type="Pfam" id="PF13649">
    <property type="entry name" value="Methyltransf_25"/>
    <property type="match status" value="1"/>
</dbReference>
<evidence type="ECO:0000313" key="3">
    <source>
        <dbReference type="Proteomes" id="UP000009881"/>
    </source>
</evidence>
<dbReference type="InterPro" id="IPR029063">
    <property type="entry name" value="SAM-dependent_MTases_sf"/>
</dbReference>
<dbReference type="EMBL" id="ANHY01000020">
    <property type="protein sequence ID" value="EKV27387.1"/>
    <property type="molecule type" value="Genomic_DNA"/>
</dbReference>
<evidence type="ECO:0000313" key="2">
    <source>
        <dbReference type="EMBL" id="EKV27387.1"/>
    </source>
</evidence>
<dbReference type="RefSeq" id="WP_009542285.1">
    <property type="nucleotide sequence ID" value="NZ_ANHY01000020.1"/>
</dbReference>
<dbReference type="STRING" id="1238182.C882_1889"/>
<accession>K9GQD1</accession>
<dbReference type="SUPFAM" id="SSF53335">
    <property type="entry name" value="S-adenosyl-L-methionine-dependent methyltransferases"/>
    <property type="match status" value="1"/>
</dbReference>
<dbReference type="Gene3D" id="3.40.50.150">
    <property type="entry name" value="Vaccinia Virus protein VP39"/>
    <property type="match status" value="1"/>
</dbReference>
<evidence type="ECO:0000259" key="1">
    <source>
        <dbReference type="Pfam" id="PF13649"/>
    </source>
</evidence>
<dbReference type="Proteomes" id="UP000009881">
    <property type="component" value="Unassembled WGS sequence"/>
</dbReference>
<proteinExistence type="predicted"/>
<dbReference type="eggNOG" id="COG4976">
    <property type="taxonomic scope" value="Bacteria"/>
</dbReference>